<accession>A0A7M2X2H0</accession>
<evidence type="ECO:0000313" key="3">
    <source>
        <dbReference type="Proteomes" id="UP000593765"/>
    </source>
</evidence>
<gene>
    <name evidence="2" type="ORF">IPV69_10830</name>
</gene>
<keyword evidence="3" id="KW-1185">Reference proteome</keyword>
<dbReference type="Pfam" id="PF21168">
    <property type="entry name" value="FkbO_Hyg5-like_N"/>
    <property type="match status" value="1"/>
</dbReference>
<dbReference type="SUPFAM" id="SSF55298">
    <property type="entry name" value="YjgF-like"/>
    <property type="match status" value="1"/>
</dbReference>
<feature type="domain" description="Chorismatase FkbO/Hyg5-like N-terminal" evidence="1">
    <location>
        <begin position="46"/>
        <end position="166"/>
    </location>
</feature>
<dbReference type="InterPro" id="IPR049368">
    <property type="entry name" value="FkbO_Hyg5-like_N"/>
</dbReference>
<name>A0A7M2X2H0_9BACT</name>
<dbReference type="RefSeq" id="WP_206295126.1">
    <property type="nucleotide sequence ID" value="NZ_CP063458.1"/>
</dbReference>
<dbReference type="KEGG" id="hbs:IPV69_10830"/>
<organism evidence="2 3">
    <name type="scientific">Humisphaera borealis</name>
    <dbReference type="NCBI Taxonomy" id="2807512"/>
    <lineage>
        <taxon>Bacteria</taxon>
        <taxon>Pseudomonadati</taxon>
        <taxon>Planctomycetota</taxon>
        <taxon>Phycisphaerae</taxon>
        <taxon>Tepidisphaerales</taxon>
        <taxon>Tepidisphaeraceae</taxon>
        <taxon>Humisphaera</taxon>
    </lineage>
</organism>
<protein>
    <recommendedName>
        <fullName evidence="1">Chorismatase FkbO/Hyg5-like N-terminal domain-containing protein</fullName>
    </recommendedName>
</protein>
<proteinExistence type="predicted"/>
<evidence type="ECO:0000259" key="1">
    <source>
        <dbReference type="Pfam" id="PF21168"/>
    </source>
</evidence>
<sequence length="307" mass="32508">MMSAGPDKFASVPAAIDGDALLLPAWAEALVATVPAEIAKVGNVALQTRLTDDVSLVSARVARAADLASHDFEAATTRMYDLIAQRLSSADASHPVRFWNFIPGIHATSGVMPASGEVLDRYMVFNAGRYAACRQWLGGEDAFPRLLATASGVGHDGRDLIIHALAAAEPGNAVENPRQVPAYKYSHRYGPKPPCFARATTVTLGGRQRVLVGGTASVRGEASVFVGDLRKQVGETLDNLAALLQSATGDDAAGPHLMSDLRVYYVRAEDLAALRSIVSLACPAATKEFVRADICRQDLLVEIEGVA</sequence>
<dbReference type="Gene3D" id="3.30.1330.40">
    <property type="entry name" value="RutC-like"/>
    <property type="match status" value="1"/>
</dbReference>
<dbReference type="EMBL" id="CP063458">
    <property type="protein sequence ID" value="QOV91809.1"/>
    <property type="molecule type" value="Genomic_DNA"/>
</dbReference>
<evidence type="ECO:0000313" key="2">
    <source>
        <dbReference type="EMBL" id="QOV91809.1"/>
    </source>
</evidence>
<dbReference type="InterPro" id="IPR035959">
    <property type="entry name" value="RutC-like_sf"/>
</dbReference>
<reference evidence="2 3" key="1">
    <citation type="submission" date="2020-10" db="EMBL/GenBank/DDBJ databases">
        <title>Wide distribution of Phycisphaera-like planctomycetes from WD2101 soil group in peatlands and genome analysis of the first cultivated representative.</title>
        <authorList>
            <person name="Dedysh S.N."/>
            <person name="Beletsky A.V."/>
            <person name="Ivanova A."/>
            <person name="Kulichevskaya I.S."/>
            <person name="Suzina N.E."/>
            <person name="Philippov D.A."/>
            <person name="Rakitin A.L."/>
            <person name="Mardanov A.V."/>
            <person name="Ravin N.V."/>
        </authorList>
    </citation>
    <scope>NUCLEOTIDE SEQUENCE [LARGE SCALE GENOMIC DNA]</scope>
    <source>
        <strain evidence="2 3">M1803</strain>
    </source>
</reference>
<dbReference type="Proteomes" id="UP000593765">
    <property type="component" value="Chromosome"/>
</dbReference>
<dbReference type="AlphaFoldDB" id="A0A7M2X2H0"/>